<dbReference type="eggNOG" id="KOG4658">
    <property type="taxonomic scope" value="Eukaryota"/>
</dbReference>
<dbReference type="GO" id="GO:0043531">
    <property type="term" value="F:ADP binding"/>
    <property type="evidence" value="ECO:0007669"/>
    <property type="project" value="InterPro"/>
</dbReference>
<dbReference type="OrthoDB" id="1357022at2759"/>
<gene>
    <name evidence="6" type="primary">101889170</name>
</gene>
<dbReference type="InterPro" id="IPR054042">
    <property type="entry name" value="WHD_Dark"/>
</dbReference>
<feature type="region of interest" description="Disordered" evidence="2">
    <location>
        <begin position="1445"/>
        <end position="1484"/>
    </location>
</feature>
<dbReference type="Pfam" id="PF22164">
    <property type="entry name" value="WHD_Dark"/>
    <property type="match status" value="1"/>
</dbReference>
<dbReference type="SUPFAM" id="SSF50978">
    <property type="entry name" value="WD40 repeat-like"/>
    <property type="match status" value="2"/>
</dbReference>
<protein>
    <submittedName>
        <fullName evidence="6">Uncharacterized protein</fullName>
    </submittedName>
</protein>
<name>A0A1I8MQ21_MUSDO</name>
<evidence type="ECO:0000256" key="2">
    <source>
        <dbReference type="SAM" id="MobiDB-lite"/>
    </source>
</evidence>
<proteinExistence type="predicted"/>
<keyword evidence="1" id="KW-0677">Repeat</keyword>
<feature type="domain" description="Dark winged-helix" evidence="5">
    <location>
        <begin position="382"/>
        <end position="444"/>
    </location>
</feature>
<dbReference type="Gene3D" id="1.25.40.370">
    <property type="match status" value="1"/>
</dbReference>
<evidence type="ECO:0000259" key="4">
    <source>
        <dbReference type="Pfam" id="PF22080"/>
    </source>
</evidence>
<dbReference type="InterPro" id="IPR036322">
    <property type="entry name" value="WD40_repeat_dom_sf"/>
</dbReference>
<dbReference type="VEuPathDB" id="VectorBase:MDOA007277"/>
<feature type="compositionally biased region" description="Polar residues" evidence="2">
    <location>
        <begin position="1462"/>
        <end position="1478"/>
    </location>
</feature>
<organism evidence="6">
    <name type="scientific">Musca domestica</name>
    <name type="common">House fly</name>
    <dbReference type="NCBI Taxonomy" id="7370"/>
    <lineage>
        <taxon>Eukaryota</taxon>
        <taxon>Metazoa</taxon>
        <taxon>Ecdysozoa</taxon>
        <taxon>Arthropoda</taxon>
        <taxon>Hexapoda</taxon>
        <taxon>Insecta</taxon>
        <taxon>Pterygota</taxon>
        <taxon>Neoptera</taxon>
        <taxon>Endopterygota</taxon>
        <taxon>Diptera</taxon>
        <taxon>Brachycera</taxon>
        <taxon>Muscomorpha</taxon>
        <taxon>Muscoidea</taxon>
        <taxon>Muscidae</taxon>
        <taxon>Musca</taxon>
    </lineage>
</organism>
<dbReference type="GO" id="GO:0005829">
    <property type="term" value="C:cytosol"/>
    <property type="evidence" value="ECO:0007669"/>
    <property type="project" value="UniProtKB-ARBA"/>
</dbReference>
<dbReference type="GO" id="GO:0006915">
    <property type="term" value="P:apoptotic process"/>
    <property type="evidence" value="ECO:0007669"/>
    <property type="project" value="UniProtKB-KW"/>
</dbReference>
<dbReference type="PANTHER" id="PTHR22845:SF5">
    <property type="entry name" value="APOPTOTIC PROTEASE-ACTIVATING FACTOR 1"/>
    <property type="match status" value="1"/>
</dbReference>
<feature type="domain" description="APAF-1 helical" evidence="3">
    <location>
        <begin position="461"/>
        <end position="594"/>
    </location>
</feature>
<evidence type="ECO:0000259" key="3">
    <source>
        <dbReference type="Pfam" id="PF17908"/>
    </source>
</evidence>
<feature type="domain" description="Dark CARD" evidence="4">
    <location>
        <begin position="19"/>
        <end position="84"/>
    </location>
</feature>
<dbReference type="EnsemblMetazoa" id="MDOA007277-RB">
    <property type="protein sequence ID" value="MDOA007277-PB"/>
    <property type="gene ID" value="MDOA007277"/>
</dbReference>
<dbReference type="PANTHER" id="PTHR22845">
    <property type="entry name" value="APOPTOTIC PROTEASE-ACTIVATING FACTOR 1"/>
    <property type="match status" value="1"/>
</dbReference>
<dbReference type="InterPro" id="IPR027417">
    <property type="entry name" value="P-loop_NTPase"/>
</dbReference>
<dbReference type="InterPro" id="IPR001680">
    <property type="entry name" value="WD40_rpt"/>
</dbReference>
<dbReference type="Gene3D" id="1.10.10.10">
    <property type="entry name" value="Winged helix-like DNA-binding domain superfamily/Winged helix DNA-binding domain"/>
    <property type="match status" value="1"/>
</dbReference>
<dbReference type="EnsemblMetazoa" id="MDOA007277-RC">
    <property type="protein sequence ID" value="MDOA007277-PC"/>
    <property type="gene ID" value="MDOA007277"/>
</dbReference>
<dbReference type="Pfam" id="PF17908">
    <property type="entry name" value="APAF1_C"/>
    <property type="match status" value="1"/>
</dbReference>
<evidence type="ECO:0000256" key="1">
    <source>
        <dbReference type="ARBA" id="ARBA00022737"/>
    </source>
</evidence>
<dbReference type="EnsemblMetazoa" id="MDOA007277-RA">
    <property type="protein sequence ID" value="MDOA007277-PA"/>
    <property type="gene ID" value="MDOA007277"/>
</dbReference>
<sequence length="1504" mass="173450">MSFHSRSSSEIDAIPYGEILQICIKDFEKDFDFADVKEKVRDCFTKTELDYIEKATGKEQIQHLIWVLVAKPDEIITQFLDGIVYDYKWIVEKIQSEVTNHSEKTELYLEKLRAIQSKNEAHTQYNVHRTKPFMALGRKLRLLNPKKTYNSVVLLGDLGSGKKWLAIDVCSDFRVMKHMGFNIFWIDCIYCTNPEEDYNALKQLMFKLNPDFNFNEIQCANIKDKISTLQVKIKHLLESKEYKKCLLVLANVQNTKAESVFKLDCKRLIITRNQKIYDTLPDKVNLKMKLTEGLTLMEFHTLLDKYIRKYKWREVNPEYASDIYYASNADPYILSIIARQLQYKRSNWDEWKKNLDTLQIPDEKFRRDIENSLQLLTPEQLQLYATLSIFPHCAKIPVKLLANLWQKNLSDTEKIIEKLHSKSFLEKELLSDDDTTVCSLRYIYSSYIKNCPSIQNLINAQQLHRAVIDYYKVEEHLDIRIDVDLYFAPEHDNYFFQCLGYHLYGANYINLFQRLYMDFGFLGQKMRHVGLANTIADLKYYKKEITLNCTSNIMDKLITFLAKVEEKLLHAPDCCLLQYALLANEEMIRQLASKQISQFPRRMWFEETGRFHQRRFIHKLHSSCKIIRILDSDICIVVLHNNETHLVDISLDTLCSNVQLIRESPVNIIDIKPFNDANHLLTLDSKGQLKLWKIYDEKRRMIAQRRNSASKFNLGEYKFCRQQIASCTFQQCINDDIMGLRHIVAFYMESPDNKLHVALDNGDIIVFDWTHEEFRTNHFYVPFKTDIVDIKCICKINCTHYMILHGSTETPVDITFINLRNTGKENINFDWPRVLKNFIYYEVCGDCILMVYQNAIVRLSPSFYPGYVGGSIEVLFEDNNFNINCAKYSLKYNYLMVGSNPGLHVFDLSKPVKVLESIVSENVTSIDIYDLDDEEYKCMVTCGIERKTIIYLLGLCKAADKLDWQHNRAHSNQLVGEQRSAIRFKGKRMFDVATYGGQSYLYAIDSENRIHQISTSDAKNWNILKIPNLTLPQITAICCQGDKAFVAIKSQGIYDLHQHKYVGELQKSVVVNNLRLIHGDTLIATSDSNTHIIILNNNSGLCQQRIDFVAKFCYAFLDNHYMLVNAFGSIVFVARDLKHFNIGTEALNGLADCDLKAGMVFLGFKDFQVEIYALRANGSNVECKSLYSHQESNCQITCLTASSNGKLFAVGLNTSPQAQTSEHCMMPNHDLKTANNNTPVSCGDINVYKLNNTDDKFTADKIFCLKSHTSPVHDLHFSPQADVLVSVSGQICFWNISYVLNNPLTANTKKRHSSRFSSQRSAEEVDATHVLTRNRNMKAVFRSEMKKSFCKSLSLQASSFDSDGNSDGEVFESEVKQMQQQQQTEESFWQYLTGPEDKAELLSCYKLDGNEAMQLFANHDFSQFYTIDDEGVYYNLNIIQQPSKSPILKEDSPDTVDLGDYSSRSGSEASADTENGNTLYKDMDRRLSLSSSASGRDVVDNYQA</sequence>
<evidence type="ECO:0000259" key="5">
    <source>
        <dbReference type="Pfam" id="PF22164"/>
    </source>
</evidence>
<dbReference type="Gene3D" id="3.40.50.300">
    <property type="entry name" value="P-loop containing nucleotide triphosphate hydrolases"/>
    <property type="match status" value="1"/>
</dbReference>
<dbReference type="SUPFAM" id="SSF52540">
    <property type="entry name" value="P-loop containing nucleoside triphosphate hydrolases"/>
    <property type="match status" value="1"/>
</dbReference>
<dbReference type="InterPro" id="IPR054304">
    <property type="entry name" value="Dark_CARD"/>
</dbReference>
<dbReference type="SMART" id="SM00320">
    <property type="entry name" value="WD40"/>
    <property type="match status" value="4"/>
</dbReference>
<evidence type="ECO:0000313" key="6">
    <source>
        <dbReference type="EnsemblMetazoa" id="MDOA007277-PC"/>
    </source>
</evidence>
<dbReference type="InterPro" id="IPR015943">
    <property type="entry name" value="WD40/YVTN_repeat-like_dom_sf"/>
</dbReference>
<dbReference type="Pfam" id="PF22080">
    <property type="entry name" value="Dark_CARD"/>
    <property type="match status" value="1"/>
</dbReference>
<dbReference type="VEuPathDB" id="VectorBase:MDOMA2_016806"/>
<dbReference type="Gene3D" id="2.130.10.10">
    <property type="entry name" value="YVTN repeat-like/Quinoprotein amine dehydrogenase"/>
    <property type="match status" value="3"/>
</dbReference>
<dbReference type="InterPro" id="IPR036388">
    <property type="entry name" value="WH-like_DNA-bd_sf"/>
</dbReference>
<dbReference type="InterPro" id="IPR041452">
    <property type="entry name" value="APAF1_C"/>
</dbReference>
<accession>A0A1I8MQ21</accession>
<reference evidence="6" key="1">
    <citation type="submission" date="2020-05" db="UniProtKB">
        <authorList>
            <consortium name="EnsemblMetazoa"/>
        </authorList>
    </citation>
    <scope>IDENTIFICATION</scope>
    <source>
        <strain evidence="6">Aabys</strain>
    </source>
</reference>
<dbReference type="STRING" id="7370.A0A1I8MQ21"/>